<dbReference type="AlphaFoldDB" id="A0A841BYX3"/>
<dbReference type="InterPro" id="IPR009339">
    <property type="entry name" value="DUF998"/>
</dbReference>
<evidence type="ECO:0008006" key="4">
    <source>
        <dbReference type="Google" id="ProtNLM"/>
    </source>
</evidence>
<dbReference type="Pfam" id="PF06197">
    <property type="entry name" value="DUF998"/>
    <property type="match status" value="1"/>
</dbReference>
<feature type="transmembrane region" description="Helical" evidence="1">
    <location>
        <begin position="194"/>
        <end position="214"/>
    </location>
</feature>
<protein>
    <recommendedName>
        <fullName evidence="4">DUF998 domain-containing protein</fullName>
    </recommendedName>
</protein>
<feature type="transmembrane region" description="Helical" evidence="1">
    <location>
        <begin position="150"/>
        <end position="174"/>
    </location>
</feature>
<accession>A0A841BYX3</accession>
<organism evidence="2 3">
    <name type="scientific">Allocatelliglobosispora scoriae</name>
    <dbReference type="NCBI Taxonomy" id="643052"/>
    <lineage>
        <taxon>Bacteria</taxon>
        <taxon>Bacillati</taxon>
        <taxon>Actinomycetota</taxon>
        <taxon>Actinomycetes</taxon>
        <taxon>Micromonosporales</taxon>
        <taxon>Micromonosporaceae</taxon>
        <taxon>Allocatelliglobosispora</taxon>
    </lineage>
</organism>
<feature type="transmembrane region" description="Helical" evidence="1">
    <location>
        <begin position="118"/>
        <end position="138"/>
    </location>
</feature>
<dbReference type="EMBL" id="JACHMN010000003">
    <property type="protein sequence ID" value="MBB5872688.1"/>
    <property type="molecule type" value="Genomic_DNA"/>
</dbReference>
<evidence type="ECO:0000313" key="2">
    <source>
        <dbReference type="EMBL" id="MBB5872688.1"/>
    </source>
</evidence>
<dbReference type="RefSeq" id="WP_184842715.1">
    <property type="nucleotide sequence ID" value="NZ_JACHMN010000003.1"/>
</dbReference>
<reference evidence="2 3" key="1">
    <citation type="submission" date="2020-08" db="EMBL/GenBank/DDBJ databases">
        <title>Sequencing the genomes of 1000 actinobacteria strains.</title>
        <authorList>
            <person name="Klenk H.-P."/>
        </authorList>
    </citation>
    <scope>NUCLEOTIDE SEQUENCE [LARGE SCALE GENOMIC DNA]</scope>
    <source>
        <strain evidence="2 3">DSM 45362</strain>
    </source>
</reference>
<keyword evidence="1" id="KW-1133">Transmembrane helix</keyword>
<gene>
    <name evidence="2" type="ORF">F4553_006122</name>
</gene>
<evidence type="ECO:0000256" key="1">
    <source>
        <dbReference type="SAM" id="Phobius"/>
    </source>
</evidence>
<feature type="transmembrane region" description="Helical" evidence="1">
    <location>
        <begin position="84"/>
        <end position="103"/>
    </location>
</feature>
<keyword evidence="3" id="KW-1185">Reference proteome</keyword>
<comment type="caution">
    <text evidence="2">The sequence shown here is derived from an EMBL/GenBank/DDBJ whole genome shotgun (WGS) entry which is preliminary data.</text>
</comment>
<dbReference type="Proteomes" id="UP000587527">
    <property type="component" value="Unassembled WGS sequence"/>
</dbReference>
<keyword evidence="1" id="KW-0472">Membrane</keyword>
<feature type="transmembrane region" description="Helical" evidence="1">
    <location>
        <begin position="55"/>
        <end position="77"/>
    </location>
</feature>
<keyword evidence="1" id="KW-0812">Transmembrane</keyword>
<name>A0A841BYX3_9ACTN</name>
<proteinExistence type="predicted"/>
<sequence>MSPASLARPLAVLGLGAALIGSLAVGVLHLLPPTADLSPIRRTISEYAFYDTGWIFNYGVLALAAGSLAVLLALAGAGLVRPTSAGAVGVLVWCLGLAAVVYFPKHNWAVGPSPSGTIHRAASLLAFVALPLAAILIARAWRGDERWRRSALWTIALAVGALAWFGVILGAVLLEPFTGVSWWRAIPLGAVERALALAEVSVVLALGWWALTAARPIRT</sequence>
<evidence type="ECO:0000313" key="3">
    <source>
        <dbReference type="Proteomes" id="UP000587527"/>
    </source>
</evidence>